<sequence length="102" mass="11575">MASRKTDTVTHKRLNDPGLASALKFFCRRAAIPLTQVILEKTNMQGVSSSIAVVFSFLQTRACFEAFQLPRYERSTPRDRETRMTRQLGIDMSDGTYKAQIT</sequence>
<dbReference type="KEGG" id="fgr:FGSG_06608"/>
<dbReference type="HOGENOM" id="CLU_2277759_0_0_1"/>
<evidence type="ECO:0000313" key="3">
    <source>
        <dbReference type="Proteomes" id="UP000070720"/>
    </source>
</evidence>
<dbReference type="EMBL" id="HG970335">
    <property type="protein sequence ID" value="CEF84948.1"/>
    <property type="molecule type" value="Genomic_DNA"/>
</dbReference>
<gene>
    <name evidence="2" type="primary">FG06608.1</name>
    <name evidence="1" type="ORF">FGRAMPH1_01T22697</name>
</gene>
<evidence type="ECO:0000313" key="2">
    <source>
        <dbReference type="EnsemblFungi" id="CEF84948"/>
    </source>
</evidence>
<evidence type="ECO:0000313" key="1">
    <source>
        <dbReference type="EMBL" id="CEF84948.1"/>
    </source>
</evidence>
<dbReference type="VEuPathDB" id="FungiDB:FGRAMPH1_01G22697"/>
<dbReference type="Proteomes" id="UP000070720">
    <property type="component" value="Chromosome 4"/>
</dbReference>
<reference evidence="1 3" key="4">
    <citation type="journal article" date="2015" name="BMC Genomics">
        <title>The completed genome sequence of the pathogenic ascomycete fungus Fusarium graminearum.</title>
        <authorList>
            <person name="King R."/>
            <person name="Urban M."/>
            <person name="Hammond-Kosack M.C."/>
            <person name="Hassani-Pak K."/>
            <person name="Hammond-Kosack K.E."/>
        </authorList>
    </citation>
    <scope>NUCLEOTIDE SEQUENCE [LARGE SCALE GENOMIC DNA]</scope>
    <source>
        <strain evidence="3">ATCC MYA-4620 / CBS 123657 / FGSC 9075 / NRRL 31084 / PH-1</strain>
        <strain evidence="1">PH-1</strain>
    </source>
</reference>
<name>I1RR92_GIBZE</name>
<reference key="3">
    <citation type="submission" date="2014-02" db="EMBL/GenBank/DDBJ databases">
        <title>A revised Fusarium graminearum genomic reference sequence using whole shotgun re-sequencing.</title>
        <authorList>
            <person name="King R."/>
            <person name="Urban M."/>
            <person name="Hassani-Pak K."/>
            <person name="Hammond-Kosack K."/>
        </authorList>
    </citation>
    <scope>NUCLEOTIDE SEQUENCE</scope>
    <source>
        <strain>PH-1</strain>
    </source>
</reference>
<reference evidence="2 3" key="1">
    <citation type="journal article" date="2007" name="Science">
        <title>The Fusarium graminearum genome reveals a link between localized polymorphism and pathogen specialization.</title>
        <authorList>
            <person name="Cuomo C.A."/>
            <person name="Gueldener U."/>
            <person name="Xu J.-R."/>
            <person name="Trail F."/>
            <person name="Turgeon B.G."/>
            <person name="Di Pietro A."/>
            <person name="Walton J.D."/>
            <person name="Ma L.-J."/>
            <person name="Baker S.E."/>
            <person name="Rep M."/>
            <person name="Adam G."/>
            <person name="Antoniw J."/>
            <person name="Baldwin T."/>
            <person name="Calvo S.E."/>
            <person name="Chang Y.-L."/>
            <person name="DeCaprio D."/>
            <person name="Gale L.R."/>
            <person name="Gnerre S."/>
            <person name="Goswami R.S."/>
            <person name="Hammond-Kosack K."/>
            <person name="Harris L.J."/>
            <person name="Hilburn K."/>
            <person name="Kennell J.C."/>
            <person name="Kroken S."/>
            <person name="Magnuson J.K."/>
            <person name="Mannhaupt G."/>
            <person name="Mauceli E.W."/>
            <person name="Mewes H.-W."/>
            <person name="Mitterbauer R."/>
            <person name="Muehlbauer G."/>
            <person name="Muensterkoetter M."/>
            <person name="Nelson D."/>
            <person name="O'Donnell K."/>
            <person name="Ouellet T."/>
            <person name="Qi W."/>
            <person name="Quesneville H."/>
            <person name="Roncero M.I.G."/>
            <person name="Seong K.-Y."/>
            <person name="Tetko I.V."/>
            <person name="Urban M."/>
            <person name="Waalwijk C."/>
            <person name="Ward T.J."/>
            <person name="Yao J."/>
            <person name="Birren B.W."/>
            <person name="Kistler H.C."/>
        </authorList>
    </citation>
    <scope>NUCLEOTIDE SEQUENCE [LARGE SCALE GENOMIC DNA]</scope>
    <source>
        <strain evidence="3">ATCC MYA-4620 / CBS 123657 / FGSC 9075 / NRRL 31084 / PH-1</strain>
        <strain evidence="2">PH-1 / ATCC MYA-4620 / FGSC 9075 / NRRL 31084</strain>
    </source>
</reference>
<proteinExistence type="predicted"/>
<dbReference type="InParanoid" id="I1RR92"/>
<keyword evidence="3" id="KW-1185">Reference proteome</keyword>
<reference evidence="2" key="5">
    <citation type="submission" date="2017-01" db="UniProtKB">
        <authorList>
            <consortium name="EnsemblFungi"/>
        </authorList>
    </citation>
    <scope>IDENTIFICATION</scope>
    <source>
        <strain evidence="2">PH-1 / ATCC MYA-4620 / FGSC 9075 / NRRL 31084</strain>
    </source>
</reference>
<reference evidence="2 3" key="2">
    <citation type="journal article" date="2010" name="Nature">
        <title>Comparative genomics reveals mobile pathogenicity chromosomes in Fusarium.</title>
        <authorList>
            <person name="Ma L.J."/>
            <person name="van der Does H.C."/>
            <person name="Borkovich K.A."/>
            <person name="Coleman J.J."/>
            <person name="Daboussi M.J."/>
            <person name="Di Pietro A."/>
            <person name="Dufresne M."/>
            <person name="Freitag M."/>
            <person name="Grabherr M."/>
            <person name="Henrissat B."/>
            <person name="Houterman P.M."/>
            <person name="Kang S."/>
            <person name="Shim W.B."/>
            <person name="Woloshuk C."/>
            <person name="Xie X."/>
            <person name="Xu J.R."/>
            <person name="Antoniw J."/>
            <person name="Baker S.E."/>
            <person name="Bluhm B.H."/>
            <person name="Breakspear A."/>
            <person name="Brown D.W."/>
            <person name="Butchko R.A."/>
            <person name="Chapman S."/>
            <person name="Coulson R."/>
            <person name="Coutinho P.M."/>
            <person name="Danchin E.G."/>
            <person name="Diener A."/>
            <person name="Gale L.R."/>
            <person name="Gardiner D.M."/>
            <person name="Goff S."/>
            <person name="Hammond-Kosack K.E."/>
            <person name="Hilburn K."/>
            <person name="Hua-Van A."/>
            <person name="Jonkers W."/>
            <person name="Kazan K."/>
            <person name="Kodira C.D."/>
            <person name="Koehrsen M."/>
            <person name="Kumar L."/>
            <person name="Lee Y.H."/>
            <person name="Li L."/>
            <person name="Manners J.M."/>
            <person name="Miranda-Saavedra D."/>
            <person name="Mukherjee M."/>
            <person name="Park G."/>
            <person name="Park J."/>
            <person name="Park S.Y."/>
            <person name="Proctor R.H."/>
            <person name="Regev A."/>
            <person name="Ruiz-Roldan M.C."/>
            <person name="Sain D."/>
            <person name="Sakthikumar S."/>
            <person name="Sykes S."/>
            <person name="Schwartz D.C."/>
            <person name="Turgeon B.G."/>
            <person name="Wapinski I."/>
            <person name="Yoder O."/>
            <person name="Young S."/>
            <person name="Zeng Q."/>
            <person name="Zhou S."/>
            <person name="Galagan J."/>
            <person name="Cuomo C.A."/>
            <person name="Kistler H.C."/>
            <person name="Rep M."/>
        </authorList>
    </citation>
    <scope>GENOME REANNOTATION</scope>
    <source>
        <strain evidence="3">ATCC MYA-4620 / CBS 123657 / FGSC 9075 / NRRL 31084 / PH-1</strain>
        <strain evidence="2">PH-1 / ATCC MYA-4620 / FGSC 9075 / NRRL 31084</strain>
    </source>
</reference>
<dbReference type="RefSeq" id="XP_011326224.1">
    <property type="nucleotide sequence ID" value="XM_011327922.1"/>
</dbReference>
<dbReference type="EnsemblFungi" id="CEF84948">
    <property type="protein sequence ID" value="CEF84948"/>
    <property type="gene ID" value="FGRRES_06608"/>
</dbReference>
<dbReference type="OrthoDB" id="10290973at2759"/>
<dbReference type="AlphaFoldDB" id="I1RR92"/>
<accession>I1RR92</accession>
<organism evidence="1 3">
    <name type="scientific">Gibberella zeae (strain ATCC MYA-4620 / CBS 123657 / FGSC 9075 / NRRL 31084 / PH-1)</name>
    <name type="common">Wheat head blight fungus</name>
    <name type="synonym">Fusarium graminearum</name>
    <dbReference type="NCBI Taxonomy" id="229533"/>
    <lineage>
        <taxon>Eukaryota</taxon>
        <taxon>Fungi</taxon>
        <taxon>Dikarya</taxon>
        <taxon>Ascomycota</taxon>
        <taxon>Pezizomycotina</taxon>
        <taxon>Sordariomycetes</taxon>
        <taxon>Hypocreomycetidae</taxon>
        <taxon>Hypocreales</taxon>
        <taxon>Nectriaceae</taxon>
        <taxon>Fusarium</taxon>
    </lineage>
</organism>
<protein>
    <submittedName>
        <fullName evidence="1">Chromosome 4, complete genome</fullName>
    </submittedName>
</protein>